<reference evidence="2" key="1">
    <citation type="journal article" date="2013" name="Science">
        <title>The Amborella genome and the evolution of flowering plants.</title>
        <authorList>
            <consortium name="Amborella Genome Project"/>
        </authorList>
    </citation>
    <scope>NUCLEOTIDE SEQUENCE [LARGE SCALE GENOMIC DNA]</scope>
</reference>
<protein>
    <submittedName>
        <fullName evidence="1">Uncharacterized protein</fullName>
    </submittedName>
</protein>
<dbReference type="AlphaFoldDB" id="W1P5R5"/>
<dbReference type="EMBL" id="KI394648">
    <property type="protein sequence ID" value="ERN02300.1"/>
    <property type="molecule type" value="Genomic_DNA"/>
</dbReference>
<evidence type="ECO:0000313" key="2">
    <source>
        <dbReference type="Proteomes" id="UP000017836"/>
    </source>
</evidence>
<keyword evidence="2" id="KW-1185">Reference proteome</keyword>
<dbReference type="Proteomes" id="UP000017836">
    <property type="component" value="Unassembled WGS sequence"/>
</dbReference>
<name>W1P5R5_AMBTC</name>
<dbReference type="Gramene" id="ERN02300">
    <property type="protein sequence ID" value="ERN02300"/>
    <property type="gene ID" value="AMTR_s00084p00106360"/>
</dbReference>
<sequence>MSPEGVPCRSAFIYCKSSKHTAGAKYIQKVYPVGARLYTVGALNTLHPITLPKRCGSKAYIAGAFFGTTGAHHLQNLYCRSASLYCRSALGKLKNGKQERASECVHILPERPITLPERCGSKAYIVGVFFGIAGAHRL</sequence>
<organism evidence="1 2">
    <name type="scientific">Amborella trichopoda</name>
    <dbReference type="NCBI Taxonomy" id="13333"/>
    <lineage>
        <taxon>Eukaryota</taxon>
        <taxon>Viridiplantae</taxon>
        <taxon>Streptophyta</taxon>
        <taxon>Embryophyta</taxon>
        <taxon>Tracheophyta</taxon>
        <taxon>Spermatophyta</taxon>
        <taxon>Magnoliopsida</taxon>
        <taxon>Amborellales</taxon>
        <taxon>Amborellaceae</taxon>
        <taxon>Amborella</taxon>
    </lineage>
</organism>
<accession>W1P5R5</accession>
<dbReference type="HOGENOM" id="CLU_1857972_0_0_1"/>
<evidence type="ECO:0000313" key="1">
    <source>
        <dbReference type="EMBL" id="ERN02300.1"/>
    </source>
</evidence>
<gene>
    <name evidence="1" type="ORF">AMTR_s00084p00106360</name>
</gene>
<proteinExistence type="predicted"/>